<dbReference type="InterPro" id="IPR042103">
    <property type="entry name" value="SerRS_1_N_sf"/>
</dbReference>
<evidence type="ECO:0000256" key="13">
    <source>
        <dbReference type="ARBA" id="ARBA00047929"/>
    </source>
</evidence>
<dbReference type="Pfam" id="PF02403">
    <property type="entry name" value="Seryl_tRNA_N"/>
    <property type="match status" value="1"/>
</dbReference>
<keyword evidence="9" id="KW-0067">ATP-binding</keyword>
<evidence type="ECO:0000256" key="1">
    <source>
        <dbReference type="ARBA" id="ARBA00004251"/>
    </source>
</evidence>
<evidence type="ECO:0000256" key="7">
    <source>
        <dbReference type="ARBA" id="ARBA00022598"/>
    </source>
</evidence>
<evidence type="ECO:0000256" key="8">
    <source>
        <dbReference type="ARBA" id="ARBA00022741"/>
    </source>
</evidence>
<dbReference type="PANTHER" id="PTHR11778">
    <property type="entry name" value="SERYL-TRNA SYNTHETASE"/>
    <property type="match status" value="1"/>
</dbReference>
<evidence type="ECO:0000256" key="9">
    <source>
        <dbReference type="ARBA" id="ARBA00022840"/>
    </source>
</evidence>
<keyword evidence="11" id="KW-0030">Aminoacyl-tRNA synthetase</keyword>
<dbReference type="Gene3D" id="3.30.930.10">
    <property type="entry name" value="Bira Bifunctional Protein, Domain 2"/>
    <property type="match status" value="1"/>
</dbReference>
<dbReference type="SUPFAM" id="SSF46589">
    <property type="entry name" value="tRNA-binding arm"/>
    <property type="match status" value="1"/>
</dbReference>
<comment type="similarity">
    <text evidence="3">Belongs to the class-II aminoacyl-tRNA synthetase family. Type-1 seryl-tRNA synthetase subfamily.</text>
</comment>
<comment type="catalytic activity">
    <reaction evidence="14">
        <text>tRNA(Ser) + L-serine + ATP = L-seryl-tRNA(Ser) + AMP + diphosphate + H(+)</text>
        <dbReference type="Rhea" id="RHEA:12292"/>
        <dbReference type="Rhea" id="RHEA-COMP:9669"/>
        <dbReference type="Rhea" id="RHEA-COMP:9703"/>
        <dbReference type="ChEBI" id="CHEBI:15378"/>
        <dbReference type="ChEBI" id="CHEBI:30616"/>
        <dbReference type="ChEBI" id="CHEBI:33019"/>
        <dbReference type="ChEBI" id="CHEBI:33384"/>
        <dbReference type="ChEBI" id="CHEBI:78442"/>
        <dbReference type="ChEBI" id="CHEBI:78533"/>
        <dbReference type="ChEBI" id="CHEBI:456215"/>
        <dbReference type="EC" id="6.1.1.11"/>
    </reaction>
</comment>
<dbReference type="InterPro" id="IPR038683">
    <property type="entry name" value="IL17RA/B_FnIII-like_1_sf"/>
</dbReference>
<dbReference type="PROSITE" id="PS51534">
    <property type="entry name" value="SEFIR"/>
    <property type="match status" value="1"/>
</dbReference>
<dbReference type="InterPro" id="IPR045864">
    <property type="entry name" value="aa-tRNA-synth_II/BPL/LPL"/>
</dbReference>
<keyword evidence="17" id="KW-0812">Transmembrane</keyword>
<dbReference type="EMBL" id="NHOQ01000110">
    <property type="protein sequence ID" value="PWA32876.1"/>
    <property type="molecule type" value="Genomic_DNA"/>
</dbReference>
<dbReference type="GO" id="GO:0005737">
    <property type="term" value="C:cytoplasm"/>
    <property type="evidence" value="ECO:0007669"/>
    <property type="project" value="UniProtKB-SubCell"/>
</dbReference>
<dbReference type="InterPro" id="IPR031951">
    <property type="entry name" value="IL17R_D_N"/>
</dbReference>
<keyword evidence="6" id="KW-0963">Cytoplasm</keyword>
<keyword evidence="22" id="KW-1185">Reference proteome</keyword>
<reference evidence="21 22" key="1">
    <citation type="journal article" date="2018" name="G3 (Bethesda)">
        <title>A High-Quality Reference Genome for the Invasive Mosquitofish Gambusia affinis Using a Chicago Library.</title>
        <authorList>
            <person name="Hoffberg S.L."/>
            <person name="Troendle N.J."/>
            <person name="Glenn T.C."/>
            <person name="Mahmud O."/>
            <person name="Louha S."/>
            <person name="Chalopin D."/>
            <person name="Bennetzen J.L."/>
            <person name="Mauricio R."/>
        </authorList>
    </citation>
    <scope>NUCLEOTIDE SEQUENCE [LARGE SCALE GENOMIC DNA]</scope>
    <source>
        <strain evidence="21">NE01/NJP1002.9</strain>
        <tissue evidence="21">Muscle</tissue>
    </source>
</reference>
<evidence type="ECO:0000256" key="4">
    <source>
        <dbReference type="ARBA" id="ARBA00012840"/>
    </source>
</evidence>
<dbReference type="GO" id="GO:0005524">
    <property type="term" value="F:ATP binding"/>
    <property type="evidence" value="ECO:0007669"/>
    <property type="project" value="UniProtKB-KW"/>
</dbReference>
<keyword evidence="7" id="KW-0436">Ligase</keyword>
<feature type="domain" description="Aminoacyl-transfer RNA synthetases class-II family profile" evidence="19">
    <location>
        <begin position="779"/>
        <end position="1029"/>
    </location>
</feature>
<evidence type="ECO:0000259" key="19">
    <source>
        <dbReference type="PROSITE" id="PS50862"/>
    </source>
</evidence>
<dbReference type="InterPro" id="IPR002314">
    <property type="entry name" value="aa-tRNA-synt_IIb"/>
</dbReference>
<feature type="signal peptide" evidence="18">
    <location>
        <begin position="1"/>
        <end position="21"/>
    </location>
</feature>
<evidence type="ECO:0000256" key="18">
    <source>
        <dbReference type="SAM" id="SignalP"/>
    </source>
</evidence>
<dbReference type="GO" id="GO:0016525">
    <property type="term" value="P:negative regulation of angiogenesis"/>
    <property type="evidence" value="ECO:0007669"/>
    <property type="project" value="UniProtKB-ARBA"/>
</dbReference>
<evidence type="ECO:0000313" key="21">
    <source>
        <dbReference type="EMBL" id="PWA32876.1"/>
    </source>
</evidence>
<dbReference type="STRING" id="33528.ENSGAFP00000000519"/>
<dbReference type="EC" id="6.1.1.11" evidence="4"/>
<dbReference type="InterPro" id="IPR002317">
    <property type="entry name" value="Ser-tRNA-ligase_type_1"/>
</dbReference>
<evidence type="ECO:0000256" key="2">
    <source>
        <dbReference type="ARBA" id="ARBA00004496"/>
    </source>
</evidence>
<name>A0A315WVW0_GAMAF</name>
<comment type="caution">
    <text evidence="21">The sequence shown here is derived from an EMBL/GenBank/DDBJ whole genome shotgun (WGS) entry which is preliminary data.</text>
</comment>
<evidence type="ECO:0000313" key="22">
    <source>
        <dbReference type="Proteomes" id="UP000250572"/>
    </source>
</evidence>
<dbReference type="SUPFAM" id="SSF49265">
    <property type="entry name" value="Fibronectin type III"/>
    <property type="match status" value="1"/>
</dbReference>
<proteinExistence type="inferred from homology"/>
<comment type="subcellular location">
    <subcellularLocation>
        <location evidence="1">Cell membrane</location>
        <topology evidence="1">Single-pass type I membrane protein</topology>
    </subcellularLocation>
    <subcellularLocation>
        <location evidence="2">Cytoplasm</location>
    </subcellularLocation>
</comment>
<keyword evidence="18" id="KW-0732">Signal</keyword>
<dbReference type="InterPro" id="IPR006195">
    <property type="entry name" value="aa-tRNA-synth_II"/>
</dbReference>
<evidence type="ECO:0000256" key="16">
    <source>
        <dbReference type="SAM" id="MobiDB-lite"/>
    </source>
</evidence>
<comment type="catalytic activity">
    <reaction evidence="13">
        <text>tRNA(Sec) + L-serine + ATP = L-seryl-tRNA(Sec) + AMP + diphosphate + H(+)</text>
        <dbReference type="Rhea" id="RHEA:42580"/>
        <dbReference type="Rhea" id="RHEA-COMP:9742"/>
        <dbReference type="Rhea" id="RHEA-COMP:10128"/>
        <dbReference type="ChEBI" id="CHEBI:15378"/>
        <dbReference type="ChEBI" id="CHEBI:30616"/>
        <dbReference type="ChEBI" id="CHEBI:33019"/>
        <dbReference type="ChEBI" id="CHEBI:33384"/>
        <dbReference type="ChEBI" id="CHEBI:78442"/>
        <dbReference type="ChEBI" id="CHEBI:78533"/>
        <dbReference type="ChEBI" id="CHEBI:456215"/>
        <dbReference type="EC" id="6.1.1.11"/>
    </reaction>
</comment>
<keyword evidence="5" id="KW-1003">Cell membrane</keyword>
<evidence type="ECO:0000256" key="6">
    <source>
        <dbReference type="ARBA" id="ARBA00022490"/>
    </source>
</evidence>
<evidence type="ECO:0000256" key="5">
    <source>
        <dbReference type="ARBA" id="ARBA00022475"/>
    </source>
</evidence>
<feature type="compositionally biased region" description="Basic and acidic residues" evidence="16">
    <location>
        <begin position="1055"/>
        <end position="1067"/>
    </location>
</feature>
<dbReference type="InterPro" id="IPR015866">
    <property type="entry name" value="Ser-tRNA-synth_1_N"/>
</dbReference>
<gene>
    <name evidence="21" type="ORF">CCH79_00016408</name>
</gene>
<keyword evidence="8" id="KW-0547">Nucleotide-binding</keyword>
<dbReference type="InterPro" id="IPR003961">
    <property type="entry name" value="FN3_dom"/>
</dbReference>
<feature type="chain" id="PRO_5016404141" description="Serine--tRNA ligase, cytoplasmic" evidence="18">
    <location>
        <begin position="22"/>
        <end position="1092"/>
    </location>
</feature>
<organism evidence="21 22">
    <name type="scientific">Gambusia affinis</name>
    <name type="common">Western mosquitofish</name>
    <name type="synonym">Heterandria affinis</name>
    <dbReference type="NCBI Taxonomy" id="33528"/>
    <lineage>
        <taxon>Eukaryota</taxon>
        <taxon>Metazoa</taxon>
        <taxon>Chordata</taxon>
        <taxon>Craniata</taxon>
        <taxon>Vertebrata</taxon>
        <taxon>Euteleostomi</taxon>
        <taxon>Actinopterygii</taxon>
        <taxon>Neopterygii</taxon>
        <taxon>Teleostei</taxon>
        <taxon>Neoteleostei</taxon>
        <taxon>Acanthomorphata</taxon>
        <taxon>Ovalentaria</taxon>
        <taxon>Atherinomorphae</taxon>
        <taxon>Cyprinodontiformes</taxon>
        <taxon>Poeciliidae</taxon>
        <taxon>Poeciliinae</taxon>
        <taxon>Gambusia</taxon>
    </lineage>
</organism>
<dbReference type="GO" id="GO:0004828">
    <property type="term" value="F:serine-tRNA ligase activity"/>
    <property type="evidence" value="ECO:0007669"/>
    <property type="project" value="UniProtKB-EC"/>
</dbReference>
<dbReference type="PRINTS" id="PR00981">
    <property type="entry name" value="TRNASYNTHSER"/>
</dbReference>
<dbReference type="GO" id="GO:0006434">
    <property type="term" value="P:seryl-tRNA aminoacylation"/>
    <property type="evidence" value="ECO:0007669"/>
    <property type="project" value="InterPro"/>
</dbReference>
<dbReference type="Pfam" id="PF16742">
    <property type="entry name" value="IL17R_D_N"/>
    <property type="match status" value="1"/>
</dbReference>
<evidence type="ECO:0000256" key="14">
    <source>
        <dbReference type="ARBA" id="ARBA00048823"/>
    </source>
</evidence>
<dbReference type="CDD" id="cd00063">
    <property type="entry name" value="FN3"/>
    <property type="match status" value="1"/>
</dbReference>
<feature type="domain" description="SEFIR" evidence="20">
    <location>
        <begin position="380"/>
        <end position="532"/>
    </location>
</feature>
<dbReference type="Gene3D" id="3.40.50.11530">
    <property type="match status" value="1"/>
</dbReference>
<dbReference type="GO" id="GO:1904046">
    <property type="term" value="P:negative regulation of vascular endothelial growth factor production"/>
    <property type="evidence" value="ECO:0007669"/>
    <property type="project" value="UniProtKB-ARBA"/>
</dbReference>
<dbReference type="NCBIfam" id="TIGR00414">
    <property type="entry name" value="serS"/>
    <property type="match status" value="1"/>
</dbReference>
<evidence type="ECO:0000256" key="15">
    <source>
        <dbReference type="ARBA" id="ARBA00074532"/>
    </source>
</evidence>
<feature type="transmembrane region" description="Helical" evidence="17">
    <location>
        <begin position="318"/>
        <end position="342"/>
    </location>
</feature>
<accession>A0A315WVW0</accession>
<dbReference type="Pfam" id="PF08357">
    <property type="entry name" value="SEFIR"/>
    <property type="match status" value="1"/>
</dbReference>
<evidence type="ECO:0000259" key="20">
    <source>
        <dbReference type="PROSITE" id="PS51534"/>
    </source>
</evidence>
<dbReference type="Pfam" id="PF00587">
    <property type="entry name" value="tRNA-synt_2b"/>
    <property type="match status" value="1"/>
</dbReference>
<dbReference type="Proteomes" id="UP000250572">
    <property type="component" value="Unassembled WGS sequence"/>
</dbReference>
<dbReference type="InterPro" id="IPR036116">
    <property type="entry name" value="FN3_sf"/>
</dbReference>
<dbReference type="Gene3D" id="2.60.40.2160">
    <property type="entry name" value="Interleukin-17 receptor A/B, fibronectin-III-like domain 1"/>
    <property type="match status" value="1"/>
</dbReference>
<dbReference type="FunFam" id="3.30.930.10:FF:000027">
    <property type="entry name" value="Serine--tRNA ligase, cytoplasmic"/>
    <property type="match status" value="1"/>
</dbReference>
<dbReference type="Gene3D" id="1.10.287.40">
    <property type="entry name" value="Serine-tRNA synthetase, tRNA binding domain"/>
    <property type="match status" value="1"/>
</dbReference>
<dbReference type="InterPro" id="IPR013568">
    <property type="entry name" value="SEFIR_dom"/>
</dbReference>
<evidence type="ECO:0000256" key="11">
    <source>
        <dbReference type="ARBA" id="ARBA00023146"/>
    </source>
</evidence>
<dbReference type="InterPro" id="IPR010978">
    <property type="entry name" value="tRNA-bd_arm"/>
</dbReference>
<dbReference type="PROSITE" id="PS50862">
    <property type="entry name" value="AA_TRNA_LIGASE_II"/>
    <property type="match status" value="1"/>
</dbReference>
<feature type="region of interest" description="Disordered" evidence="16">
    <location>
        <begin position="1054"/>
        <end position="1092"/>
    </location>
</feature>
<keyword evidence="17" id="KW-1133">Transmembrane helix</keyword>
<sequence length="1092" mass="122812">MSWRSTLTLYLLLVASQPLWAQTEVPVSAVAPQNCSLDCIRQGRPECEYCRVTGDDIKKKVGLSSNHGCIPWPCLELLGDEDPSICEHYVQAPDDVKVEFVREPNPKSDTVIVSWKPSHYGIAFLRGFQVSVQALGGTAVACQLLLFSRNVSLSAANAQTFYKSDPFPGLSLGSQYAVTVMALPVPEQWDKFYQSFYFSTRSCAEKNGLEQCKRDWYPQHIEVQQDGSVVIVTFNLAPPIMGIRRYFCLCHGDGKVKYTDIVLDSLENKTHHSFQLSDLREGTNYTCVIAAKEVDAVRKRFKISFQKAEILPSAPPSLAVVLAVCLALVAVFGVLLAALMCWRSKVYRKKLEGNPEIDTLYEEKDTLKEAVVLPGNRATPPRLLICYSGYDGAAHVKAVMKLGAFIQQHMATHVCLDLWDYLSVAEEGVMAWYCRQIRESDFVLVICSPGLRQRYDPDVTHNDNVDLMWNACSCEAIVHLIGEVVGGAKARGEDMSKYMAAVFNYCEETDIPTELRLAAHYTVPHDLPLLFSHLHGVALHRPGSYLKINNITEEGYTGVPMGAALHLAIQEAGAALNGKQQQMEELNCGGDPEIIRETQRKRFKDVTLVDKLVAADTEWRKCRFTADNLNKAKNLCSKSIGEKMKKKEPVGDDESVPEEAQNLEDLTAETLSALTVTQIKKVRLLVDEAVEKTDQERMKLEAERFEYLREIGNLLHPSVPVSNDEDADNKVERTWGDCSVQKKYSHVDLVVMIDGFDGERGAVVAGSRGYFLKGPLVFLEQALINFALRILHNKNYTMLYTPFFMRKEVMQEVAQLSQFDEELYKVIGKSSEKSDDSSIDEKYLIATSEQPIAAFLREEWLKPEDLPIRYAGFSTCFRQEVGSHGRDTRGIFRVHQFEKIEQFVYASPHDGKSWEMFDEMIGTAEEFYQSLGIPYRIVNIVSGALNHAASKKLDLEAWFPGSGAFRELVSCSNCTDYQARRLRIRYGQTKKMMDKAEFVHMLNATMCATTRVMCAILENYQTDEGIIVPEKLRDFMPPGLTEIIKFVKPAPIDQEMSKKAKKQQDGGKKKKKMEGGDQNLPNAMESMSVNDS</sequence>
<feature type="compositionally biased region" description="Polar residues" evidence="16">
    <location>
        <begin position="1079"/>
        <end position="1092"/>
    </location>
</feature>
<dbReference type="FunFam" id="1.10.287.40:FF:000002">
    <property type="entry name" value="Serine--tRNA ligase, cytoplasmic"/>
    <property type="match status" value="1"/>
</dbReference>
<evidence type="ECO:0000256" key="12">
    <source>
        <dbReference type="ARBA" id="ARBA00031113"/>
    </source>
</evidence>
<dbReference type="SUPFAM" id="SSF55681">
    <property type="entry name" value="Class II aaRS and biotin synthetases"/>
    <property type="match status" value="1"/>
</dbReference>
<keyword evidence="17" id="KW-0472">Membrane</keyword>
<keyword evidence="10" id="KW-0648">Protein biosynthesis</keyword>
<dbReference type="CDD" id="cd00770">
    <property type="entry name" value="SerRS_core"/>
    <property type="match status" value="1"/>
</dbReference>
<evidence type="ECO:0000256" key="3">
    <source>
        <dbReference type="ARBA" id="ARBA00010728"/>
    </source>
</evidence>
<dbReference type="AlphaFoldDB" id="A0A315WVW0"/>
<dbReference type="GO" id="GO:0005886">
    <property type="term" value="C:plasma membrane"/>
    <property type="evidence" value="ECO:0007669"/>
    <property type="project" value="UniProtKB-SubCell"/>
</dbReference>
<evidence type="ECO:0000256" key="17">
    <source>
        <dbReference type="SAM" id="Phobius"/>
    </source>
</evidence>
<evidence type="ECO:0000256" key="10">
    <source>
        <dbReference type="ARBA" id="ARBA00022917"/>
    </source>
</evidence>
<dbReference type="InterPro" id="IPR033729">
    <property type="entry name" value="SerRS_core"/>
</dbReference>
<protein>
    <recommendedName>
        <fullName evidence="15">Serine--tRNA ligase, cytoplasmic</fullName>
        <ecNumber evidence="4">6.1.1.11</ecNumber>
    </recommendedName>
    <alternativeName>
        <fullName evidence="12">Seryl-tRNA synthetase</fullName>
    </alternativeName>
</protein>